<keyword evidence="2 4" id="KW-0238">DNA-binding</keyword>
<gene>
    <name evidence="6" type="ORF">J2853_003188</name>
</gene>
<accession>A0ABT9QB33</accession>
<protein>
    <submittedName>
        <fullName evidence="6">AcrR family transcriptional regulator</fullName>
    </submittedName>
</protein>
<dbReference type="Proteomes" id="UP001225356">
    <property type="component" value="Unassembled WGS sequence"/>
</dbReference>
<evidence type="ECO:0000256" key="2">
    <source>
        <dbReference type="ARBA" id="ARBA00023125"/>
    </source>
</evidence>
<proteinExistence type="predicted"/>
<evidence type="ECO:0000313" key="7">
    <source>
        <dbReference type="Proteomes" id="UP001225356"/>
    </source>
</evidence>
<dbReference type="SUPFAM" id="SSF46689">
    <property type="entry name" value="Homeodomain-like"/>
    <property type="match status" value="1"/>
</dbReference>
<evidence type="ECO:0000256" key="1">
    <source>
        <dbReference type="ARBA" id="ARBA00023015"/>
    </source>
</evidence>
<dbReference type="Gene3D" id="1.10.357.10">
    <property type="entry name" value="Tetracycline Repressor, domain 2"/>
    <property type="match status" value="1"/>
</dbReference>
<dbReference type="InterPro" id="IPR041347">
    <property type="entry name" value="MftR_C"/>
</dbReference>
<dbReference type="InterPro" id="IPR050109">
    <property type="entry name" value="HTH-type_TetR-like_transc_reg"/>
</dbReference>
<reference evidence="6 7" key="1">
    <citation type="submission" date="2023-07" db="EMBL/GenBank/DDBJ databases">
        <title>Sequencing the genomes of 1000 actinobacteria strains.</title>
        <authorList>
            <person name="Klenk H.-P."/>
        </authorList>
    </citation>
    <scope>NUCLEOTIDE SEQUENCE [LARGE SCALE GENOMIC DNA]</scope>
    <source>
        <strain evidence="6 7">DSM 46740</strain>
    </source>
</reference>
<dbReference type="RefSeq" id="WP_307558486.1">
    <property type="nucleotide sequence ID" value="NZ_JAUSQU010000001.1"/>
</dbReference>
<feature type="domain" description="HTH tetR-type" evidence="5">
    <location>
        <begin position="31"/>
        <end position="91"/>
    </location>
</feature>
<dbReference type="PROSITE" id="PS50977">
    <property type="entry name" value="HTH_TETR_2"/>
    <property type="match status" value="1"/>
</dbReference>
<name>A0ABT9QB33_9ACTN</name>
<dbReference type="PANTHER" id="PTHR30055:SF238">
    <property type="entry name" value="MYCOFACTOCIN BIOSYNTHESIS TRANSCRIPTIONAL REGULATOR MFTR-RELATED"/>
    <property type="match status" value="1"/>
</dbReference>
<keyword evidence="7" id="KW-1185">Reference proteome</keyword>
<dbReference type="EMBL" id="JAUSQU010000001">
    <property type="protein sequence ID" value="MDP9843977.1"/>
    <property type="molecule type" value="Genomic_DNA"/>
</dbReference>
<evidence type="ECO:0000256" key="3">
    <source>
        <dbReference type="ARBA" id="ARBA00023163"/>
    </source>
</evidence>
<sequence length="249" mass="25726">MVRLDPPVTAARAVPATGTAAAAGRRERKKLATRAAVREAALRLALRDGVENVTVEQIASEADIAVRTFFNYFSSKEEAVVAAAAAGAEALIAEFRARPGTESVLRALREAVIAVVDQGDAAGHDYVKALQLIRRTPSLVPHQLAVLAAQEKALADAIAGRIQPGIAARGQDRHHGGPASGGIYPALCAATALTALRVVMGRWLERADGPDDTPPMAVLCDEIDEAIAELAAGLDRPGAADAGGPADAP</sequence>
<dbReference type="Gene3D" id="1.10.10.60">
    <property type="entry name" value="Homeodomain-like"/>
    <property type="match status" value="1"/>
</dbReference>
<dbReference type="InterPro" id="IPR023772">
    <property type="entry name" value="DNA-bd_HTH_TetR-type_CS"/>
</dbReference>
<keyword evidence="1" id="KW-0805">Transcription regulation</keyword>
<evidence type="ECO:0000313" key="6">
    <source>
        <dbReference type="EMBL" id="MDP9843977.1"/>
    </source>
</evidence>
<dbReference type="InterPro" id="IPR001647">
    <property type="entry name" value="HTH_TetR"/>
</dbReference>
<dbReference type="PROSITE" id="PS01081">
    <property type="entry name" value="HTH_TETR_1"/>
    <property type="match status" value="1"/>
</dbReference>
<evidence type="ECO:0000256" key="4">
    <source>
        <dbReference type="PROSITE-ProRule" id="PRU00335"/>
    </source>
</evidence>
<keyword evidence="3" id="KW-0804">Transcription</keyword>
<organism evidence="6 7">
    <name type="scientific">Streptosporangium lutulentum</name>
    <dbReference type="NCBI Taxonomy" id="1461250"/>
    <lineage>
        <taxon>Bacteria</taxon>
        <taxon>Bacillati</taxon>
        <taxon>Actinomycetota</taxon>
        <taxon>Actinomycetes</taxon>
        <taxon>Streptosporangiales</taxon>
        <taxon>Streptosporangiaceae</taxon>
        <taxon>Streptosporangium</taxon>
    </lineage>
</organism>
<feature type="DNA-binding region" description="H-T-H motif" evidence="4">
    <location>
        <begin position="54"/>
        <end position="73"/>
    </location>
</feature>
<comment type="caution">
    <text evidence="6">The sequence shown here is derived from an EMBL/GenBank/DDBJ whole genome shotgun (WGS) entry which is preliminary data.</text>
</comment>
<dbReference type="Pfam" id="PF17754">
    <property type="entry name" value="TetR_C_14"/>
    <property type="match status" value="1"/>
</dbReference>
<dbReference type="PANTHER" id="PTHR30055">
    <property type="entry name" value="HTH-TYPE TRANSCRIPTIONAL REGULATOR RUTR"/>
    <property type="match status" value="1"/>
</dbReference>
<evidence type="ECO:0000259" key="5">
    <source>
        <dbReference type="PROSITE" id="PS50977"/>
    </source>
</evidence>
<dbReference type="InterPro" id="IPR009057">
    <property type="entry name" value="Homeodomain-like_sf"/>
</dbReference>
<dbReference type="Pfam" id="PF00440">
    <property type="entry name" value="TetR_N"/>
    <property type="match status" value="1"/>
</dbReference>